<dbReference type="Proteomes" id="UP000054477">
    <property type="component" value="Unassembled WGS sequence"/>
</dbReference>
<dbReference type="AlphaFoldDB" id="A0A0C9X4N9"/>
<feature type="compositionally biased region" description="Low complexity" evidence="1">
    <location>
        <begin position="7"/>
        <end position="20"/>
    </location>
</feature>
<feature type="region of interest" description="Disordered" evidence="1">
    <location>
        <begin position="1"/>
        <end position="25"/>
    </location>
</feature>
<evidence type="ECO:0000313" key="3">
    <source>
        <dbReference type="Proteomes" id="UP000054477"/>
    </source>
</evidence>
<gene>
    <name evidence="2" type="ORF">K443DRAFT_113355</name>
</gene>
<name>A0A0C9X4N9_9AGAR</name>
<keyword evidence="3" id="KW-1185">Reference proteome</keyword>
<dbReference type="HOGENOM" id="CLU_344849_0_0_1"/>
<dbReference type="OrthoDB" id="3060653at2759"/>
<evidence type="ECO:0000256" key="1">
    <source>
        <dbReference type="SAM" id="MobiDB-lite"/>
    </source>
</evidence>
<sequence length="820" mass="91608">MATSPGTTSLNLDASNSSSAEVFSDPEVQTKEYTAPAPYVWETWQMDILNHYLPLYKTNKTVRQHTAILDKTLRKMKVKRDIPDADVSGLRKATIYVDSYVWMKAIKQWFGLKAKPKQYKIRGINWNYRTVAAVLKKQEVKQAEVELAGGRPVKFGSYRSGLNHVLERMDEEKLNELKVTAAKWNAEGPPDDEKNHLSVKYAPKYAKAFAEKCFKQLGARVLIYWGSMDSDGGLVSARFDFNNELGGGTAYKDFFNDGTVSDRTWGKYLENVYKSSEEQAGQRLQQKGAPMDLEVDTNGEPLLPDEDAWPGDLTGEATIKWQKRLLRSFLGAHYALVTKDGSHWCPWTNILKAPQDFIDAEYLPDYNTMDREPSHLNVSKVRKLLRFWLERQSSGQVPFRWKAIMENGEKVDAESPKIGAKRTVTGAKKGKKLVGSSRQKRKENIVPEFLEPADEPPIPLLQKKKIKPRPIRKSKAIDSDTDADGEYFNFKAVDELNSSDDEETNPIQGKEVDVSSELQPLWKAFTEKLPEEYNSWSPMKLHTQFEVFRAWARSPGVFTSNRDSAQATSGTFDLRLPSSIDASTQPNPIDAFVKTSVTLVPAVHVNVGPGSTNMNLKIDLTKYPSTSLEPATVTSTFPRIPLSEAIVDPTNLSTISSLSKYSMANFQNLLTRFRQLSSLPPSDAEAPNSSTVIIAKPAIPRMSDIMGSCPPANPPLKPGEFVKNHVKSLAASTLVTHMPPAVQQSAVELSQSPALTEGMQTRKRKADEELLGIQKRVTKRPNKLPTTVAKLDEKPATKAKKPTSRSANPPKRGRGRPKKL</sequence>
<protein>
    <submittedName>
        <fullName evidence="2">Uncharacterized protein</fullName>
    </submittedName>
</protein>
<reference evidence="3" key="2">
    <citation type="submission" date="2015-01" db="EMBL/GenBank/DDBJ databases">
        <title>Evolutionary Origins and Diversification of the Mycorrhizal Mutualists.</title>
        <authorList>
            <consortium name="DOE Joint Genome Institute"/>
            <consortium name="Mycorrhizal Genomics Consortium"/>
            <person name="Kohler A."/>
            <person name="Kuo A."/>
            <person name="Nagy L.G."/>
            <person name="Floudas D."/>
            <person name="Copeland A."/>
            <person name="Barry K.W."/>
            <person name="Cichocki N."/>
            <person name="Veneault-Fourrey C."/>
            <person name="LaButti K."/>
            <person name="Lindquist E.A."/>
            <person name="Lipzen A."/>
            <person name="Lundell T."/>
            <person name="Morin E."/>
            <person name="Murat C."/>
            <person name="Riley R."/>
            <person name="Ohm R."/>
            <person name="Sun H."/>
            <person name="Tunlid A."/>
            <person name="Henrissat B."/>
            <person name="Grigoriev I.V."/>
            <person name="Hibbett D.S."/>
            <person name="Martin F."/>
        </authorList>
    </citation>
    <scope>NUCLEOTIDE SEQUENCE [LARGE SCALE GENOMIC DNA]</scope>
    <source>
        <strain evidence="3">LaAM-08-1</strain>
    </source>
</reference>
<reference evidence="2 3" key="1">
    <citation type="submission" date="2014-04" db="EMBL/GenBank/DDBJ databases">
        <authorList>
            <consortium name="DOE Joint Genome Institute"/>
            <person name="Kuo A."/>
            <person name="Kohler A."/>
            <person name="Nagy L.G."/>
            <person name="Floudas D."/>
            <person name="Copeland A."/>
            <person name="Barry K.W."/>
            <person name="Cichocki N."/>
            <person name="Veneault-Fourrey C."/>
            <person name="LaButti K."/>
            <person name="Lindquist E.A."/>
            <person name="Lipzen A."/>
            <person name="Lundell T."/>
            <person name="Morin E."/>
            <person name="Murat C."/>
            <person name="Sun H."/>
            <person name="Tunlid A."/>
            <person name="Henrissat B."/>
            <person name="Grigoriev I.V."/>
            <person name="Hibbett D.S."/>
            <person name="Martin F."/>
            <person name="Nordberg H.P."/>
            <person name="Cantor M.N."/>
            <person name="Hua S.X."/>
        </authorList>
    </citation>
    <scope>NUCLEOTIDE SEQUENCE [LARGE SCALE GENOMIC DNA]</scope>
    <source>
        <strain evidence="2 3">LaAM-08-1</strain>
    </source>
</reference>
<evidence type="ECO:0000313" key="2">
    <source>
        <dbReference type="EMBL" id="KIJ92586.1"/>
    </source>
</evidence>
<feature type="compositionally biased region" description="Basic residues" evidence="1">
    <location>
        <begin position="811"/>
        <end position="820"/>
    </location>
</feature>
<feature type="region of interest" description="Disordered" evidence="1">
    <location>
        <begin position="755"/>
        <end position="820"/>
    </location>
</feature>
<accession>A0A0C9X4N9</accession>
<organism evidence="2 3">
    <name type="scientific">Laccaria amethystina LaAM-08-1</name>
    <dbReference type="NCBI Taxonomy" id="1095629"/>
    <lineage>
        <taxon>Eukaryota</taxon>
        <taxon>Fungi</taxon>
        <taxon>Dikarya</taxon>
        <taxon>Basidiomycota</taxon>
        <taxon>Agaricomycotina</taxon>
        <taxon>Agaricomycetes</taxon>
        <taxon>Agaricomycetidae</taxon>
        <taxon>Agaricales</taxon>
        <taxon>Agaricineae</taxon>
        <taxon>Hydnangiaceae</taxon>
        <taxon>Laccaria</taxon>
    </lineage>
</organism>
<proteinExistence type="predicted"/>
<dbReference type="EMBL" id="KN838900">
    <property type="protein sequence ID" value="KIJ92586.1"/>
    <property type="molecule type" value="Genomic_DNA"/>
</dbReference>